<protein>
    <submittedName>
        <fullName evidence="4">CubicO group peptidase, beta-lactamase class C family</fullName>
    </submittedName>
</protein>
<dbReference type="SUPFAM" id="SSF56601">
    <property type="entry name" value="beta-lactamase/transpeptidase-like"/>
    <property type="match status" value="1"/>
</dbReference>
<feature type="compositionally biased region" description="Pro residues" evidence="1">
    <location>
        <begin position="72"/>
        <end position="82"/>
    </location>
</feature>
<dbReference type="PANTHER" id="PTHR46825:SF9">
    <property type="entry name" value="BETA-LACTAMASE-RELATED DOMAIN-CONTAINING PROTEIN"/>
    <property type="match status" value="1"/>
</dbReference>
<dbReference type="EMBL" id="CABVLI010000049">
    <property type="protein sequence ID" value="VVT32024.1"/>
    <property type="molecule type" value="Genomic_DNA"/>
</dbReference>
<dbReference type="Gene3D" id="3.40.710.10">
    <property type="entry name" value="DD-peptidase/beta-lactamase superfamily"/>
    <property type="match status" value="2"/>
</dbReference>
<feature type="domain" description="Beta-lactamase-related" evidence="3">
    <location>
        <begin position="280"/>
        <end position="466"/>
    </location>
</feature>
<sequence length="584" mass="63198">MARRSSPLFRAAILLTASTMTLTPFAADAQLTPMGRADSNRPLLGKLQPPLVSAQASAGTLPPGYPPAKCQSPPPPASPPPGHSSNVLANSPFPATWQAVLDSFVAEGKIPGGVIIVKSPDWGVRVGVAGKANIVAGTPVSPNMQFRVGSVSKAFLGQAILRLEQQGKLRLTDPVLKYLGDNPVVAGIPDIDKVTVKLLLQMNSGIKNYLEGTNIGFSPQITPNRAFTPSELMADLSGKPPALLPDYAPGTTYPNPYWLSVLNPNFPQNPLPWPSPQGEPAPYPAWTYTNSGYILLGMIAEKITGMPPEKYLKSLVFDTVGLDDTYFATTDKVLPQMHGYTRYGAIPYPSQVYKDLCDVTQINPSYAWTAGAIVSTPWDLLKFEDAMFERDDLLNAGSKNKWFTFVSSDIHPGWEVMQYGVGGLMQPERAYGTARGHGGAFPGYKTLLYYFYDQKTSFVLAINNWDQSYEVNLLDQIMPMVSSAVSTPSPANAASVKSAQVRLRWQAGRIYGDSYDVYWGTDARAVTTASASGQAGVQRKTVTAVTATIPVKPGATYYWRVDTHASPGQPLKLVIGPTWSFRAK</sequence>
<dbReference type="PANTHER" id="PTHR46825">
    <property type="entry name" value="D-ALANYL-D-ALANINE-CARBOXYPEPTIDASE/ENDOPEPTIDASE AMPH"/>
    <property type="match status" value="1"/>
</dbReference>
<dbReference type="Pfam" id="PF00144">
    <property type="entry name" value="Beta-lactamase"/>
    <property type="match status" value="2"/>
</dbReference>
<evidence type="ECO:0000256" key="2">
    <source>
        <dbReference type="SAM" id="SignalP"/>
    </source>
</evidence>
<dbReference type="Gene3D" id="2.60.40.10">
    <property type="entry name" value="Immunoglobulins"/>
    <property type="match status" value="1"/>
</dbReference>
<reference evidence="4 5" key="1">
    <citation type="submission" date="2019-09" db="EMBL/GenBank/DDBJ databases">
        <authorList>
            <person name="Dittami M. S."/>
        </authorList>
    </citation>
    <scope>NUCLEOTIDE SEQUENCE [LARGE SCALE GENOMIC DNA]</scope>
    <source>
        <strain evidence="4">SPHINGO391</strain>
    </source>
</reference>
<organism evidence="4 5">
    <name type="scientific">Sphingomonas aurantiaca</name>
    <dbReference type="NCBI Taxonomy" id="185949"/>
    <lineage>
        <taxon>Bacteria</taxon>
        <taxon>Pseudomonadati</taxon>
        <taxon>Pseudomonadota</taxon>
        <taxon>Alphaproteobacteria</taxon>
        <taxon>Sphingomonadales</taxon>
        <taxon>Sphingomonadaceae</taxon>
        <taxon>Sphingomonas</taxon>
    </lineage>
</organism>
<dbReference type="AlphaFoldDB" id="A0A5E8AKN4"/>
<dbReference type="InterPro" id="IPR001466">
    <property type="entry name" value="Beta-lactam-related"/>
</dbReference>
<dbReference type="InterPro" id="IPR013783">
    <property type="entry name" value="Ig-like_fold"/>
</dbReference>
<feature type="region of interest" description="Disordered" evidence="1">
    <location>
        <begin position="55"/>
        <end position="88"/>
    </location>
</feature>
<evidence type="ECO:0000256" key="1">
    <source>
        <dbReference type="SAM" id="MobiDB-lite"/>
    </source>
</evidence>
<gene>
    <name evidence="4" type="ORF">SPHINGO391_530059</name>
</gene>
<dbReference type="Proteomes" id="UP000326857">
    <property type="component" value="Unassembled WGS sequence"/>
</dbReference>
<feature type="signal peptide" evidence="2">
    <location>
        <begin position="1"/>
        <end position="26"/>
    </location>
</feature>
<evidence type="ECO:0000313" key="5">
    <source>
        <dbReference type="Proteomes" id="UP000326857"/>
    </source>
</evidence>
<feature type="chain" id="PRO_5022965607" evidence="2">
    <location>
        <begin position="27"/>
        <end position="584"/>
    </location>
</feature>
<name>A0A5E8AKN4_9SPHN</name>
<evidence type="ECO:0000313" key="4">
    <source>
        <dbReference type="EMBL" id="VVT32024.1"/>
    </source>
</evidence>
<dbReference type="InterPro" id="IPR012338">
    <property type="entry name" value="Beta-lactam/transpept-like"/>
</dbReference>
<feature type="domain" description="Beta-lactamase-related" evidence="3">
    <location>
        <begin position="98"/>
        <end position="251"/>
    </location>
</feature>
<evidence type="ECO:0000259" key="3">
    <source>
        <dbReference type="Pfam" id="PF00144"/>
    </source>
</evidence>
<dbReference type="RefSeq" id="WP_151992140.1">
    <property type="nucleotide sequence ID" value="NZ_LR701528.1"/>
</dbReference>
<accession>A0A5E8AKN4</accession>
<dbReference type="InterPro" id="IPR050491">
    <property type="entry name" value="AmpC-like"/>
</dbReference>
<proteinExistence type="predicted"/>
<keyword evidence="2" id="KW-0732">Signal</keyword>